<dbReference type="AlphaFoldDB" id="A0A9N9PZZ2"/>
<comment type="caution">
    <text evidence="1">The sequence shown here is derived from an EMBL/GenBank/DDBJ whole genome shotgun (WGS) entry which is preliminary data.</text>
</comment>
<protein>
    <submittedName>
        <fullName evidence="1">Uncharacterized protein</fullName>
    </submittedName>
</protein>
<sequence length="67" mass="7439">MTSTNEFNIKVIAYVQLKAPKPGKNTIFIDSKPKISYKKWVNPDQAISAATTCTQPRKPSPKFSILG</sequence>
<organism evidence="1 2">
    <name type="scientific">Hymenoscyphus fraxineus</name>
    <dbReference type="NCBI Taxonomy" id="746836"/>
    <lineage>
        <taxon>Eukaryota</taxon>
        <taxon>Fungi</taxon>
        <taxon>Dikarya</taxon>
        <taxon>Ascomycota</taxon>
        <taxon>Pezizomycotina</taxon>
        <taxon>Leotiomycetes</taxon>
        <taxon>Helotiales</taxon>
        <taxon>Helotiaceae</taxon>
        <taxon>Hymenoscyphus</taxon>
    </lineage>
</organism>
<reference evidence="1" key="1">
    <citation type="submission" date="2021-07" db="EMBL/GenBank/DDBJ databases">
        <authorList>
            <person name="Durling M."/>
        </authorList>
    </citation>
    <scope>NUCLEOTIDE SEQUENCE</scope>
</reference>
<evidence type="ECO:0000313" key="2">
    <source>
        <dbReference type="Proteomes" id="UP000696280"/>
    </source>
</evidence>
<evidence type="ECO:0000313" key="1">
    <source>
        <dbReference type="EMBL" id="CAG8961925.1"/>
    </source>
</evidence>
<proteinExistence type="predicted"/>
<dbReference type="Proteomes" id="UP000696280">
    <property type="component" value="Unassembled WGS sequence"/>
</dbReference>
<gene>
    <name evidence="1" type="ORF">HYFRA_00014083</name>
</gene>
<name>A0A9N9PZZ2_9HELO</name>
<keyword evidence="2" id="KW-1185">Reference proteome</keyword>
<accession>A0A9N9PZZ2</accession>
<dbReference type="EMBL" id="CAJVRL010000120">
    <property type="protein sequence ID" value="CAG8961925.1"/>
    <property type="molecule type" value="Genomic_DNA"/>
</dbReference>